<dbReference type="InterPro" id="IPR004042">
    <property type="entry name" value="Intein_endonuc_central"/>
</dbReference>
<dbReference type="RefSeq" id="WP_098274268.1">
    <property type="nucleotide sequence ID" value="NZ_NTRC01000002.1"/>
</dbReference>
<comment type="caution">
    <text evidence="2">The sequence shown here is derived from an EMBL/GenBank/DDBJ whole genome shotgun (WGS) entry which is preliminary data.</text>
</comment>
<dbReference type="Gene3D" id="3.10.28.10">
    <property type="entry name" value="Homing endonucleases"/>
    <property type="match status" value="1"/>
</dbReference>
<keyword evidence="2" id="KW-0255">Endonuclease</keyword>
<gene>
    <name evidence="2" type="ORF">CN263_03275</name>
</gene>
<evidence type="ECO:0000313" key="3">
    <source>
        <dbReference type="Proteomes" id="UP000219743"/>
    </source>
</evidence>
<name>A0A9X6ZC60_BACCE</name>
<feature type="domain" description="DOD-type homing endonuclease" evidence="1">
    <location>
        <begin position="80"/>
        <end position="209"/>
    </location>
</feature>
<evidence type="ECO:0000313" key="2">
    <source>
        <dbReference type="EMBL" id="PFD24773.1"/>
    </source>
</evidence>
<evidence type="ECO:0000259" key="1">
    <source>
        <dbReference type="PROSITE" id="PS50819"/>
    </source>
</evidence>
<dbReference type="Proteomes" id="UP000219743">
    <property type="component" value="Unassembled WGS sequence"/>
</dbReference>
<keyword evidence="2" id="KW-0540">Nuclease</keyword>
<accession>A0A9X6ZC60</accession>
<dbReference type="GO" id="GO:0004519">
    <property type="term" value="F:endonuclease activity"/>
    <property type="evidence" value="ECO:0007669"/>
    <property type="project" value="UniProtKB-KW"/>
</dbReference>
<reference evidence="2 3" key="1">
    <citation type="submission" date="2017-09" db="EMBL/GenBank/DDBJ databases">
        <title>Large-scale bioinformatics analysis of Bacillus genomes uncovers conserved roles of natural products in bacterial physiology.</title>
        <authorList>
            <consortium name="Agbiome Team Llc"/>
            <person name="Bleich R.M."/>
            <person name="Kirk G.J."/>
            <person name="Santa Maria K.C."/>
            <person name="Allen S.E."/>
            <person name="Farag S."/>
            <person name="Shank E.A."/>
            <person name="Bowers A."/>
        </authorList>
    </citation>
    <scope>NUCLEOTIDE SEQUENCE [LARGE SCALE GENOMIC DNA]</scope>
    <source>
        <strain evidence="2 3">AFS024404</strain>
    </source>
</reference>
<dbReference type="EMBL" id="NTRC01000002">
    <property type="protein sequence ID" value="PFD24773.1"/>
    <property type="molecule type" value="Genomic_DNA"/>
</dbReference>
<dbReference type="InterPro" id="IPR027434">
    <property type="entry name" value="Homing_endonucl"/>
</dbReference>
<dbReference type="AlphaFoldDB" id="A0A9X6ZC60"/>
<sequence length="331" mass="38738">MHADRKKKSKCKLSKSEITQLYAEGKSTSEIATLANVSARYIRMVLTDNNVPRRAIGSWKRKYGISEDYFKTWANNMAYILGFIAADGVIQKENQCVSISQKESYILEDIKQELNTNQPLYQNKKTGVYMLNINSKTIKDDLMNIHGIKPCKSFNIEFPFVPEEYLHHFVRGYFDGDGYVNYKTYTVSFVGGSYNFMNSLHQILQNHNLRADLLNQNKHYRVILSGRKSIQLFSNWIYKDKDIYLHRKYEVFQKESLSLDQVQDRKLKQTQTAVKQRKQNFLKAYMKDKCNATTCSNLEISESTFKRWLKNDNQFKIEYEKISLTSSTSDN</sequence>
<dbReference type="InterPro" id="IPR004860">
    <property type="entry name" value="LAGLIDADG_dom"/>
</dbReference>
<organism evidence="2 3">
    <name type="scientific">Bacillus cereus</name>
    <dbReference type="NCBI Taxonomy" id="1396"/>
    <lineage>
        <taxon>Bacteria</taxon>
        <taxon>Bacillati</taxon>
        <taxon>Bacillota</taxon>
        <taxon>Bacilli</taxon>
        <taxon>Bacillales</taxon>
        <taxon>Bacillaceae</taxon>
        <taxon>Bacillus</taxon>
        <taxon>Bacillus cereus group</taxon>
    </lineage>
</organism>
<protein>
    <submittedName>
        <fullName evidence="2">Endonuclease</fullName>
    </submittedName>
</protein>
<dbReference type="PROSITE" id="PS50819">
    <property type="entry name" value="INTEIN_ENDONUCLEASE"/>
    <property type="match status" value="1"/>
</dbReference>
<dbReference type="Pfam" id="PF14528">
    <property type="entry name" value="LAGLIDADG_3"/>
    <property type="match status" value="2"/>
</dbReference>
<keyword evidence="2" id="KW-0378">Hydrolase</keyword>
<proteinExistence type="predicted"/>
<dbReference type="SUPFAM" id="SSF55608">
    <property type="entry name" value="Homing endonucleases"/>
    <property type="match status" value="2"/>
</dbReference>